<dbReference type="FunFam" id="2.40.10.10:FF:000068">
    <property type="entry name" value="transmembrane protease serine 2"/>
    <property type="match status" value="1"/>
</dbReference>
<dbReference type="CDD" id="cd00190">
    <property type="entry name" value="Tryp_SPc"/>
    <property type="match status" value="1"/>
</dbReference>
<dbReference type="PROSITE" id="PS50240">
    <property type="entry name" value="TRYPSIN_DOM"/>
    <property type="match status" value="1"/>
</dbReference>
<keyword evidence="5" id="KW-0378">Hydrolase</keyword>
<reference evidence="14" key="1">
    <citation type="journal article" date="2008" name="Insect Biochem. Mol. Biol.">
        <title>The genome of a lepidopteran model insect, the silkworm Bombyx mori.</title>
        <authorList>
            <consortium name="International Silkworm Genome Consortium"/>
        </authorList>
    </citation>
    <scope>NUCLEOTIDE SEQUENCE [LARGE SCALE GENOMIC DNA]</scope>
    <source>
        <strain evidence="14">p50T</strain>
    </source>
</reference>
<dbReference type="GO" id="GO:0005576">
    <property type="term" value="C:extracellular region"/>
    <property type="evidence" value="ECO:0007669"/>
    <property type="project" value="UniProtKB-SubCell"/>
</dbReference>
<dbReference type="GO" id="GO:0090729">
    <property type="term" value="F:toxin activity"/>
    <property type="evidence" value="ECO:0007669"/>
    <property type="project" value="UniProtKB-KW"/>
</dbReference>
<reference evidence="13" key="2">
    <citation type="submission" date="2022-06" db="UniProtKB">
        <authorList>
            <consortium name="EnsemblMetazoa"/>
        </authorList>
    </citation>
    <scope>IDENTIFICATION</scope>
    <source>
        <strain evidence="13">p50T (Dazao)</strain>
    </source>
</reference>
<evidence type="ECO:0000313" key="14">
    <source>
        <dbReference type="Proteomes" id="UP000005204"/>
    </source>
</evidence>
<feature type="chain" id="PRO_5035825480" description="Peptidase S1 domain-containing protein" evidence="11">
    <location>
        <begin position="23"/>
        <end position="313"/>
    </location>
</feature>
<evidence type="ECO:0000256" key="1">
    <source>
        <dbReference type="ARBA" id="ARBA00004239"/>
    </source>
</evidence>
<name>A0A8R2R854_BOMMO</name>
<evidence type="ECO:0000256" key="9">
    <source>
        <dbReference type="ARBA" id="ARBA00055534"/>
    </source>
</evidence>
<dbReference type="PRINTS" id="PR00722">
    <property type="entry name" value="CHYMOTRYPSIN"/>
</dbReference>
<keyword evidence="7" id="KW-1015">Disulfide bond</keyword>
<keyword evidence="11" id="KW-0732">Signal</keyword>
<dbReference type="InterPro" id="IPR043504">
    <property type="entry name" value="Peptidase_S1_PA_chymotrypsin"/>
</dbReference>
<keyword evidence="8" id="KW-1199">Hemostasis impairing toxin</keyword>
<organism evidence="13 14">
    <name type="scientific">Bombyx mori</name>
    <name type="common">Silk moth</name>
    <dbReference type="NCBI Taxonomy" id="7091"/>
    <lineage>
        <taxon>Eukaryota</taxon>
        <taxon>Metazoa</taxon>
        <taxon>Ecdysozoa</taxon>
        <taxon>Arthropoda</taxon>
        <taxon>Hexapoda</taxon>
        <taxon>Insecta</taxon>
        <taxon>Pterygota</taxon>
        <taxon>Neoptera</taxon>
        <taxon>Endopterygota</taxon>
        <taxon>Lepidoptera</taxon>
        <taxon>Glossata</taxon>
        <taxon>Ditrysia</taxon>
        <taxon>Bombycoidea</taxon>
        <taxon>Bombycidae</taxon>
        <taxon>Bombycinae</taxon>
        <taxon>Bombyx</taxon>
    </lineage>
</organism>
<keyword evidence="4" id="KW-0645">Protease</keyword>
<dbReference type="PANTHER" id="PTHR24276">
    <property type="entry name" value="POLYSERASE-RELATED"/>
    <property type="match status" value="1"/>
</dbReference>
<evidence type="ECO:0000256" key="7">
    <source>
        <dbReference type="ARBA" id="ARBA00023157"/>
    </source>
</evidence>
<dbReference type="GO" id="GO:0004252">
    <property type="term" value="F:serine-type endopeptidase activity"/>
    <property type="evidence" value="ECO:0007669"/>
    <property type="project" value="InterPro"/>
</dbReference>
<dbReference type="PANTHER" id="PTHR24276:SF91">
    <property type="entry name" value="AT26814P-RELATED"/>
    <property type="match status" value="1"/>
</dbReference>
<feature type="domain" description="Peptidase S1" evidence="12">
    <location>
        <begin position="61"/>
        <end position="290"/>
    </location>
</feature>
<feature type="signal peptide" evidence="11">
    <location>
        <begin position="1"/>
        <end position="22"/>
    </location>
</feature>
<protein>
    <recommendedName>
        <fullName evidence="12">Peptidase S1 domain-containing protein</fullName>
    </recommendedName>
</protein>
<evidence type="ECO:0000256" key="11">
    <source>
        <dbReference type="SAM" id="SignalP"/>
    </source>
</evidence>
<keyword evidence="6" id="KW-0720">Serine protease</keyword>
<dbReference type="InterPro" id="IPR050430">
    <property type="entry name" value="Peptidase_S1"/>
</dbReference>
<comment type="function">
    <text evidence="9">Fibrinolytic activity; shows preferential cleavage of Arg-Gly bonds in all three fibrinogen chains. Contact with the caterpillars causes severe bleeding, due the anticoagulant effect of the protein.</text>
</comment>
<evidence type="ECO:0000256" key="2">
    <source>
        <dbReference type="ARBA" id="ARBA00007664"/>
    </source>
</evidence>
<dbReference type="Gene3D" id="2.40.10.10">
    <property type="entry name" value="Trypsin-like serine proteases"/>
    <property type="match status" value="2"/>
</dbReference>
<keyword evidence="10" id="KW-1205">Fibrinolytic toxin</keyword>
<dbReference type="GO" id="GO:0006508">
    <property type="term" value="P:proteolysis"/>
    <property type="evidence" value="ECO:0007669"/>
    <property type="project" value="UniProtKB-KW"/>
</dbReference>
<evidence type="ECO:0000256" key="6">
    <source>
        <dbReference type="ARBA" id="ARBA00022825"/>
    </source>
</evidence>
<proteinExistence type="inferred from homology"/>
<dbReference type="EnsemblMetazoa" id="XM_038018040.1">
    <property type="protein sequence ID" value="XP_037873968.1"/>
    <property type="gene ID" value="LOC101735694"/>
</dbReference>
<keyword evidence="3" id="KW-0800">Toxin</keyword>
<evidence type="ECO:0000259" key="12">
    <source>
        <dbReference type="PROSITE" id="PS50240"/>
    </source>
</evidence>
<comment type="subcellular location">
    <subcellularLocation>
        <location evidence="1">Secreted</location>
        <location evidence="1">Extracellular space</location>
    </subcellularLocation>
</comment>
<comment type="similarity">
    <text evidence="2">Belongs to the peptidase S1 family.</text>
</comment>
<evidence type="ECO:0000313" key="13">
    <source>
        <dbReference type="EnsemblMetazoa" id="XP_037873968.1"/>
    </source>
</evidence>
<evidence type="ECO:0000256" key="8">
    <source>
        <dbReference type="ARBA" id="ARBA00023240"/>
    </source>
</evidence>
<keyword evidence="14" id="KW-1185">Reference proteome</keyword>
<evidence type="ECO:0000256" key="10">
    <source>
        <dbReference type="ARBA" id="ARBA00084094"/>
    </source>
</evidence>
<evidence type="ECO:0000256" key="5">
    <source>
        <dbReference type="ARBA" id="ARBA00022801"/>
    </source>
</evidence>
<dbReference type="InterPro" id="IPR001314">
    <property type="entry name" value="Peptidase_S1A"/>
</dbReference>
<dbReference type="AlphaFoldDB" id="A0A8R2R854"/>
<dbReference type="InterPro" id="IPR001254">
    <property type="entry name" value="Trypsin_dom"/>
</dbReference>
<dbReference type="Proteomes" id="UP000005204">
    <property type="component" value="Unassembled WGS sequence"/>
</dbReference>
<dbReference type="SUPFAM" id="SSF50494">
    <property type="entry name" value="Trypsin-like serine proteases"/>
    <property type="match status" value="1"/>
</dbReference>
<accession>A0A8R2R854</accession>
<dbReference type="SMART" id="SM00020">
    <property type="entry name" value="Tryp_SPc"/>
    <property type="match status" value="1"/>
</dbReference>
<dbReference type="Pfam" id="PF00089">
    <property type="entry name" value="Trypsin"/>
    <property type="match status" value="1"/>
</dbReference>
<evidence type="ECO:0000256" key="3">
    <source>
        <dbReference type="ARBA" id="ARBA00022656"/>
    </source>
</evidence>
<evidence type="ECO:0000256" key="4">
    <source>
        <dbReference type="ARBA" id="ARBA00022670"/>
    </source>
</evidence>
<sequence>MKFILDLLSLFLTLNFRSLANCASTSKTELECEFPPKMEEDLSHVRRKRLTTETGLVCLEDYPYTVSVRLHGKHWCGGAIVSKQWVLTAAQCFDYVTKDEVSVRMGSVFRDFGGRILSVLDVRRHPDYRVDQYYPEHNLAMVKVNLPIAANSRMQAVPLPEPDADLPLKFGETVVTGFGSVKSGQIREGENQELRRMIVRETSRAECRLLYGNDYLLQHDNMCLQSVVTGVALCAGDIGDPAVHFNGINRAGTLFGIALFSGTEECAAKSKPGVYAKVSYSRLWIDKVLGELLEHTESAESEENVIPVNNDDE</sequence>
<dbReference type="InterPro" id="IPR009003">
    <property type="entry name" value="Peptidase_S1_PA"/>
</dbReference>